<keyword evidence="3" id="KW-1185">Reference proteome</keyword>
<dbReference type="AlphaFoldDB" id="L7KDU7"/>
<dbReference type="InterPro" id="IPR036250">
    <property type="entry name" value="AcylCo_DH-like_C"/>
</dbReference>
<name>L7KDU7_9ACTN</name>
<dbReference type="EMBL" id="BANR01000003">
    <property type="protein sequence ID" value="GAC47035.1"/>
    <property type="molecule type" value="Genomic_DNA"/>
</dbReference>
<protein>
    <submittedName>
        <fullName evidence="2">Putative acyl-CoA dehydrogenase</fullName>
    </submittedName>
</protein>
<dbReference type="GO" id="GO:0003995">
    <property type="term" value="F:acyl-CoA dehydrogenase activity"/>
    <property type="evidence" value="ECO:0007669"/>
    <property type="project" value="TreeGrafter"/>
</dbReference>
<dbReference type="RefSeq" id="WP_005169537.1">
    <property type="nucleotide sequence ID" value="NZ_BANR01000003.1"/>
</dbReference>
<dbReference type="GO" id="GO:0050660">
    <property type="term" value="F:flavin adenine dinucleotide binding"/>
    <property type="evidence" value="ECO:0007669"/>
    <property type="project" value="InterPro"/>
</dbReference>
<dbReference type="Proteomes" id="UP000010988">
    <property type="component" value="Unassembled WGS sequence"/>
</dbReference>
<dbReference type="InterPro" id="IPR046373">
    <property type="entry name" value="Acyl-CoA_Oxase/DH_mid-dom_sf"/>
</dbReference>
<dbReference type="OrthoDB" id="2986495at2"/>
<dbReference type="InterPro" id="IPR037069">
    <property type="entry name" value="AcylCoA_DH/ox_N_sf"/>
</dbReference>
<dbReference type="SUPFAM" id="SSF47203">
    <property type="entry name" value="Acyl-CoA dehydrogenase C-terminal domain-like"/>
    <property type="match status" value="1"/>
</dbReference>
<dbReference type="PIRSF" id="PIRSF016578">
    <property type="entry name" value="HsaA"/>
    <property type="match status" value="1"/>
</dbReference>
<evidence type="ECO:0000313" key="3">
    <source>
        <dbReference type="Proteomes" id="UP000010988"/>
    </source>
</evidence>
<dbReference type="Gene3D" id="2.40.110.10">
    <property type="entry name" value="Butyryl-CoA Dehydrogenase, subunit A, domain 2"/>
    <property type="match status" value="1"/>
</dbReference>
<dbReference type="eggNOG" id="COG1960">
    <property type="taxonomic scope" value="Bacteria"/>
</dbReference>
<evidence type="ECO:0000313" key="2">
    <source>
        <dbReference type="EMBL" id="GAC47035.1"/>
    </source>
</evidence>
<reference evidence="2 3" key="1">
    <citation type="submission" date="2012-12" db="EMBL/GenBank/DDBJ databases">
        <title>Whole genome shotgun sequence of Gordonia aichiensis NBRC 108223.</title>
        <authorList>
            <person name="Isaki-Nakamura S."/>
            <person name="Hosoyama A."/>
            <person name="Tsuchikane K."/>
            <person name="Ando Y."/>
            <person name="Baba S."/>
            <person name="Ohji S."/>
            <person name="Hamada M."/>
            <person name="Tamura T."/>
            <person name="Yamazoe A."/>
            <person name="Yamazaki S."/>
            <person name="Fujita N."/>
        </authorList>
    </citation>
    <scope>NUCLEOTIDE SEQUENCE [LARGE SCALE GENOMIC DNA]</scope>
    <source>
        <strain evidence="2 3">NBRC 108223</strain>
    </source>
</reference>
<dbReference type="InterPro" id="IPR013786">
    <property type="entry name" value="AcylCoA_DH/ox_N"/>
</dbReference>
<feature type="domain" description="Acyl-CoA dehydrogenase/oxidase N-terminal" evidence="1">
    <location>
        <begin position="15"/>
        <end position="110"/>
    </location>
</feature>
<gene>
    <name evidence="2" type="ORF">GOACH_03_00510</name>
</gene>
<dbReference type="Pfam" id="PF02771">
    <property type="entry name" value="Acyl-CoA_dh_N"/>
    <property type="match status" value="1"/>
</dbReference>
<evidence type="ECO:0000259" key="1">
    <source>
        <dbReference type="Pfam" id="PF02771"/>
    </source>
</evidence>
<dbReference type="InterPro" id="IPR009100">
    <property type="entry name" value="AcylCoA_DH/oxidase_NM_dom_sf"/>
</dbReference>
<dbReference type="SUPFAM" id="SSF56645">
    <property type="entry name" value="Acyl-CoA dehydrogenase NM domain-like"/>
    <property type="match status" value="1"/>
</dbReference>
<organism evidence="2 3">
    <name type="scientific">Gordonia aichiensis NBRC 108223</name>
    <dbReference type="NCBI Taxonomy" id="1220583"/>
    <lineage>
        <taxon>Bacteria</taxon>
        <taxon>Bacillati</taxon>
        <taxon>Actinomycetota</taxon>
        <taxon>Actinomycetes</taxon>
        <taxon>Mycobacteriales</taxon>
        <taxon>Gordoniaceae</taxon>
        <taxon>Gordonia</taxon>
    </lineage>
</organism>
<dbReference type="PANTHER" id="PTHR43884:SF12">
    <property type="entry name" value="ISOVALERYL-COA DEHYDROGENASE, MITOCHONDRIAL-RELATED"/>
    <property type="match status" value="1"/>
</dbReference>
<dbReference type="Gene3D" id="1.20.140.10">
    <property type="entry name" value="Butyryl-CoA Dehydrogenase, subunit A, domain 3"/>
    <property type="match status" value="1"/>
</dbReference>
<accession>L7KDU7</accession>
<proteinExistence type="predicted"/>
<sequence length="380" mass="39939">MVSGFGDDSAVSAVVKAAAGAADEVDREARFPGEAVDMMRANKLLSVSLPLEVGGGGASITDLSAMARAIGAACSSAGMVFAMHHIQALSLTFHGATGQTADLAREIASSEALLASATTEITTGGDVRSSTCAVEVDGDTVRLEKNAPVISYGANADYIFTTARRTPDSPPSDQVLVVCPASTTVLEQTSTWDTLGFRGTCSPGYMLRTETSVANILPVDYAMISAHTMLPSSHILWASVWLGMADAALAKARAQVRASARKSPGTTPLAARLADLLVVHQEFEALVSDALSRYEDFLSSDQEEPTVGFAIAMNNVKLRASTLVVEVVTGVLALIGINAYREDHKASMGRLVRDCFGPQLMVSNERIRANNAQLVPAYRG</sequence>
<dbReference type="Gene3D" id="1.10.540.10">
    <property type="entry name" value="Acyl-CoA dehydrogenase/oxidase, N-terminal domain"/>
    <property type="match status" value="1"/>
</dbReference>
<dbReference type="PANTHER" id="PTHR43884">
    <property type="entry name" value="ACYL-COA DEHYDROGENASE"/>
    <property type="match status" value="1"/>
</dbReference>
<dbReference type="STRING" id="1220583.GOACH_03_00510"/>
<comment type="caution">
    <text evidence="2">The sequence shown here is derived from an EMBL/GenBank/DDBJ whole genome shotgun (WGS) entry which is preliminary data.</text>
</comment>